<dbReference type="SUPFAM" id="SSF56235">
    <property type="entry name" value="N-terminal nucleophile aminohydrolases (Ntn hydrolases)"/>
    <property type="match status" value="1"/>
</dbReference>
<dbReference type="SUPFAM" id="SSF52402">
    <property type="entry name" value="Adenine nucleotide alpha hydrolases-like"/>
    <property type="match status" value="1"/>
</dbReference>
<dbReference type="Proteomes" id="UP000266483">
    <property type="component" value="Unassembled WGS sequence"/>
</dbReference>
<evidence type="ECO:0000256" key="5">
    <source>
        <dbReference type="ARBA" id="ARBA00022679"/>
    </source>
</evidence>
<evidence type="ECO:0000259" key="7">
    <source>
        <dbReference type="PROSITE" id="PS51278"/>
    </source>
</evidence>
<dbReference type="InterPro" id="IPR029055">
    <property type="entry name" value="Ntn_hydrolases_N"/>
</dbReference>
<dbReference type="PROSITE" id="PS51278">
    <property type="entry name" value="GATASE_TYPE_2"/>
    <property type="match status" value="1"/>
</dbReference>
<dbReference type="Gene3D" id="3.40.50.620">
    <property type="entry name" value="HUPs"/>
    <property type="match status" value="1"/>
</dbReference>
<evidence type="ECO:0000313" key="9">
    <source>
        <dbReference type="Proteomes" id="UP000266483"/>
    </source>
</evidence>
<gene>
    <name evidence="8" type="ORF">CJO09_07260</name>
</gene>
<accession>A0ABX9MX22</accession>
<dbReference type="InterPro" id="IPR014729">
    <property type="entry name" value="Rossmann-like_a/b/a_fold"/>
</dbReference>
<dbReference type="CDD" id="cd00352">
    <property type="entry name" value="Gn_AT_II"/>
    <property type="match status" value="1"/>
</dbReference>
<evidence type="ECO:0000256" key="3">
    <source>
        <dbReference type="ARBA" id="ARBA00016090"/>
    </source>
</evidence>
<evidence type="ECO:0000256" key="4">
    <source>
        <dbReference type="ARBA" id="ARBA00022576"/>
    </source>
</evidence>
<evidence type="ECO:0000256" key="1">
    <source>
        <dbReference type="ARBA" id="ARBA00001031"/>
    </source>
</evidence>
<comment type="catalytic activity">
    <reaction evidence="1">
        <text>D-fructose 6-phosphate + L-glutamine = D-glucosamine 6-phosphate + L-glutamate</text>
        <dbReference type="Rhea" id="RHEA:13237"/>
        <dbReference type="ChEBI" id="CHEBI:29985"/>
        <dbReference type="ChEBI" id="CHEBI:58359"/>
        <dbReference type="ChEBI" id="CHEBI:58725"/>
        <dbReference type="ChEBI" id="CHEBI:61527"/>
        <dbReference type="EC" id="2.6.1.16"/>
    </reaction>
</comment>
<sequence length="603" mass="69122">MCGIFGIVSSSTLLRDDLNRLIRRAEQRGRDSSGLLFFQGDHYEVSRADYAITRLVHEVSPYHSQVVMGHSRLITNGLTDNQPVVRDNVAVIHNGIIVNHEEIWPHIQQSPALQIDTEVINAIAAQHLSRGGEVDGIAEAVLQLCRGVVACALVLPKLGKLCLFSNNGSLYTGHKAGCIYFASESFPLEEVGCDTIVQVRDSVVLDIPATEKPMQVSDRAGRAGNLIPPLTFSASEERLLEYHPHNLQRCTRCILPSTMPFISFDSQGVCNYCRHYKPRNRPRPKEELFEVVEQYRRTEGNDCIVPFSGGRDSCYGLHLVVKELKMKPVTYTYDWGMVTDLGRRNISRMCAELGVENIIVADDIAKKRRNIRMNLQAWLKSPHLGMISILTAGDKHFFRHIETIKQQTGISLNLWGINPLEVTHFKAGFLGIPPNFEEKRVYSHGAMKQLRYQYLRLKAMLQSPGYFNSSLWDTLSGEYYRSFTKKTDYYHIFDYWRWDERLIEDTLDQYDWERAPDTQTTWRIGDGTAAFYNYIYYTVAGFTEHDTFRSNQIREGDISRDEALALVQEENTPRYPNIKWYLDAVGLDFQEVIKVVNRIPRLY</sequence>
<organism evidence="8 9">
    <name type="scientific">Neopusillimonas maritima</name>
    <dbReference type="NCBI Taxonomy" id="2026239"/>
    <lineage>
        <taxon>Bacteria</taxon>
        <taxon>Pseudomonadati</taxon>
        <taxon>Pseudomonadota</taxon>
        <taxon>Betaproteobacteria</taxon>
        <taxon>Burkholderiales</taxon>
        <taxon>Alcaligenaceae</taxon>
        <taxon>Neopusillimonas</taxon>
    </lineage>
</organism>
<evidence type="ECO:0000256" key="6">
    <source>
        <dbReference type="ARBA" id="ARBA00022962"/>
    </source>
</evidence>
<dbReference type="EC" id="2.6.1.16" evidence="2"/>
<feature type="domain" description="Glutamine amidotransferase type-2" evidence="7">
    <location>
        <begin position="2"/>
        <end position="210"/>
    </location>
</feature>
<comment type="caution">
    <text evidence="8">The sequence shown here is derived from an EMBL/GenBank/DDBJ whole genome shotgun (WGS) entry which is preliminary data.</text>
</comment>
<dbReference type="InterPro" id="IPR017932">
    <property type="entry name" value="GATase_2_dom"/>
</dbReference>
<dbReference type="EMBL" id="NQOU01000002">
    <property type="protein sequence ID" value="RII83388.1"/>
    <property type="molecule type" value="Genomic_DNA"/>
</dbReference>
<keyword evidence="6" id="KW-0315">Glutamine amidotransferase</keyword>
<name>A0ABX9MX22_9BURK</name>
<evidence type="ECO:0000256" key="2">
    <source>
        <dbReference type="ARBA" id="ARBA00012916"/>
    </source>
</evidence>
<dbReference type="RefSeq" id="WP_119441766.1">
    <property type="nucleotide sequence ID" value="NZ_CP170494.1"/>
</dbReference>
<dbReference type="Pfam" id="PF13522">
    <property type="entry name" value="GATase_6"/>
    <property type="match status" value="1"/>
</dbReference>
<protein>
    <recommendedName>
        <fullName evidence="3">Glutamine--fructose-6-phosphate aminotransferase [isomerizing]</fullName>
        <ecNumber evidence="2">2.6.1.16</ecNumber>
    </recommendedName>
</protein>
<keyword evidence="5" id="KW-0808">Transferase</keyword>
<keyword evidence="4" id="KW-0032">Aminotransferase</keyword>
<reference evidence="8 9" key="1">
    <citation type="submission" date="2017-08" db="EMBL/GenBank/DDBJ databases">
        <title>Pusillimonas indicus sp. nov., a member of the family Alcaligenaceae isolated from surface seawater.</title>
        <authorList>
            <person name="Li J."/>
        </authorList>
    </citation>
    <scope>NUCLEOTIDE SEQUENCE [LARGE SCALE GENOMIC DNA]</scope>
    <source>
        <strain evidence="8 9">17-4A</strain>
    </source>
</reference>
<proteinExistence type="predicted"/>
<dbReference type="PANTHER" id="PTHR10937">
    <property type="entry name" value="GLUCOSAMINE--FRUCTOSE-6-PHOSPHATE AMINOTRANSFERASE, ISOMERIZING"/>
    <property type="match status" value="1"/>
</dbReference>
<keyword evidence="9" id="KW-1185">Reference proteome</keyword>
<dbReference type="Gene3D" id="3.60.20.10">
    <property type="entry name" value="Glutamine Phosphoribosylpyrophosphate, subunit 1, domain 1"/>
    <property type="match status" value="1"/>
</dbReference>
<dbReference type="PANTHER" id="PTHR10937:SF0">
    <property type="entry name" value="GLUTAMINE--FRUCTOSE-6-PHOSPHATE TRANSAMINASE (ISOMERIZING)"/>
    <property type="match status" value="1"/>
</dbReference>
<evidence type="ECO:0000313" key="8">
    <source>
        <dbReference type="EMBL" id="RII83388.1"/>
    </source>
</evidence>